<dbReference type="PANTHER" id="PTHR45736:SF5">
    <property type="entry name" value="ZINC FINGER MYM-TYPE PROTEIN 4"/>
    <property type="match status" value="1"/>
</dbReference>
<keyword evidence="2" id="KW-1185">Reference proteome</keyword>
<dbReference type="InterPro" id="IPR051284">
    <property type="entry name" value="ZnF_MYMT-QRICH1"/>
</dbReference>
<sequence length="181" mass="19431">MERDQKGKVQLYCSSSCVELSRPPQHILTGAAFPCCECNVSAVPQYHLAMVDGTIRNFCSYDCVSIYRKSGNTSQPDLTNGTPALRDPKAGPSAGASSVPPLPQDHPSSVAFPGHHPSHTSVPPLEPPSQVPAKTPAVQPMKPAEGGPKEISKLTCHQCSKEFSIKPLLFSHQVRSPDHIL</sequence>
<evidence type="ECO:0000313" key="3">
    <source>
        <dbReference type="RefSeq" id="XP_010774712.1"/>
    </source>
</evidence>
<organism evidence="2 3">
    <name type="scientific">Notothenia coriiceps</name>
    <name type="common">black rockcod</name>
    <dbReference type="NCBI Taxonomy" id="8208"/>
    <lineage>
        <taxon>Eukaryota</taxon>
        <taxon>Metazoa</taxon>
        <taxon>Chordata</taxon>
        <taxon>Craniata</taxon>
        <taxon>Vertebrata</taxon>
        <taxon>Euteleostomi</taxon>
        <taxon>Actinopterygii</taxon>
        <taxon>Neopterygii</taxon>
        <taxon>Teleostei</taxon>
        <taxon>Neoteleostei</taxon>
        <taxon>Acanthomorphata</taxon>
        <taxon>Eupercaria</taxon>
        <taxon>Perciformes</taxon>
        <taxon>Notothenioidei</taxon>
        <taxon>Nototheniidae</taxon>
        <taxon>Notothenia</taxon>
    </lineage>
</organism>
<reference evidence="3" key="1">
    <citation type="submission" date="2025-08" db="UniProtKB">
        <authorList>
            <consortium name="RefSeq"/>
        </authorList>
    </citation>
    <scope>IDENTIFICATION</scope>
    <source>
        <tissue evidence="3">Muscle</tissue>
    </source>
</reference>
<dbReference type="OrthoDB" id="10025028at2759"/>
<dbReference type="AlphaFoldDB" id="A0A6I9NDS7"/>
<evidence type="ECO:0000313" key="2">
    <source>
        <dbReference type="Proteomes" id="UP000504611"/>
    </source>
</evidence>
<feature type="region of interest" description="Disordered" evidence="1">
    <location>
        <begin position="72"/>
        <end position="149"/>
    </location>
</feature>
<proteinExistence type="predicted"/>
<dbReference type="PANTHER" id="PTHR45736">
    <property type="entry name" value="ZINC FINGER MYM-TYPE PROTEIN"/>
    <property type="match status" value="1"/>
</dbReference>
<dbReference type="GeneID" id="104949967"/>
<accession>A0A6I9NDS7</accession>
<dbReference type="RefSeq" id="XP_010774712.1">
    <property type="nucleotide sequence ID" value="XM_010776410.1"/>
</dbReference>
<protein>
    <submittedName>
        <fullName evidence="3">Zinc finger MYM-type protein 4-like</fullName>
    </submittedName>
</protein>
<evidence type="ECO:0000256" key="1">
    <source>
        <dbReference type="SAM" id="MobiDB-lite"/>
    </source>
</evidence>
<dbReference type="Proteomes" id="UP000504611">
    <property type="component" value="Unplaced"/>
</dbReference>
<dbReference type="KEGG" id="ncc:104949967"/>
<gene>
    <name evidence="3" type="primary">LOC104949967</name>
</gene>
<name>A0A6I9NDS7_9TELE</name>
<feature type="compositionally biased region" description="Polar residues" evidence="1">
    <location>
        <begin position="72"/>
        <end position="82"/>
    </location>
</feature>